<protein>
    <recommendedName>
        <fullName evidence="4">HAF repeat-containing protein</fullName>
    </recommendedName>
</protein>
<proteinExistence type="predicted"/>
<accession>A0ABV9QTK5</accession>
<evidence type="ECO:0008006" key="4">
    <source>
        <dbReference type="Google" id="ProtNLM"/>
    </source>
</evidence>
<comment type="caution">
    <text evidence="2">The sequence shown here is derived from an EMBL/GenBank/DDBJ whole genome shotgun (WGS) entry which is preliminary data.</text>
</comment>
<sequence>MRAALLLAGALLAISPARADAAGFSALGTPGARLLALSRDGRAGAGALSGAGSGGFRWSEAEGVRTLAGAISVQGISSSGRYVAGSSLDGEQREVASYWNADAAPVRLGGLPGTAWQGGRVSIALAVSDEPRVVGVANDPAQRRTAFEWRAGAGMRALPLPPEARAARAGGISDDGRRVHGWIEGAAGARRGVLWSDGAPQLLSSPELAAGEVLGANRDLTLLFGASYLWRAGRGAQRLPPPARPDPLLQLAAGSDDGRLLAGSLGDGALRTAAVWTRQSGAVPLDRWLASRGIAVPHGWRLVAVTGVSGDGRRIGGWGQHDGQFDSFVVELPIAE</sequence>
<organism evidence="2 3">
    <name type="scientific">Dokdonella ginsengisoli</name>
    <dbReference type="NCBI Taxonomy" id="363846"/>
    <lineage>
        <taxon>Bacteria</taxon>
        <taxon>Pseudomonadati</taxon>
        <taxon>Pseudomonadota</taxon>
        <taxon>Gammaproteobacteria</taxon>
        <taxon>Lysobacterales</taxon>
        <taxon>Rhodanobacteraceae</taxon>
        <taxon>Dokdonella</taxon>
    </lineage>
</organism>
<evidence type="ECO:0000313" key="3">
    <source>
        <dbReference type="Proteomes" id="UP001595886"/>
    </source>
</evidence>
<feature type="signal peptide" evidence="1">
    <location>
        <begin position="1"/>
        <end position="19"/>
    </location>
</feature>
<dbReference type="Proteomes" id="UP001595886">
    <property type="component" value="Unassembled WGS sequence"/>
</dbReference>
<feature type="chain" id="PRO_5046595808" description="HAF repeat-containing protein" evidence="1">
    <location>
        <begin position="20"/>
        <end position="336"/>
    </location>
</feature>
<gene>
    <name evidence="2" type="ORF">ACFO6Q_06500</name>
</gene>
<keyword evidence="3" id="KW-1185">Reference proteome</keyword>
<dbReference type="EMBL" id="JBHSHD010000006">
    <property type="protein sequence ID" value="MFC4819965.1"/>
    <property type="molecule type" value="Genomic_DNA"/>
</dbReference>
<keyword evidence="1" id="KW-0732">Signal</keyword>
<evidence type="ECO:0000313" key="2">
    <source>
        <dbReference type="EMBL" id="MFC4819965.1"/>
    </source>
</evidence>
<evidence type="ECO:0000256" key="1">
    <source>
        <dbReference type="SAM" id="SignalP"/>
    </source>
</evidence>
<reference evidence="3" key="1">
    <citation type="journal article" date="2019" name="Int. J. Syst. Evol. Microbiol.">
        <title>The Global Catalogue of Microorganisms (GCM) 10K type strain sequencing project: providing services to taxonomists for standard genome sequencing and annotation.</title>
        <authorList>
            <consortium name="The Broad Institute Genomics Platform"/>
            <consortium name="The Broad Institute Genome Sequencing Center for Infectious Disease"/>
            <person name="Wu L."/>
            <person name="Ma J."/>
        </authorList>
    </citation>
    <scope>NUCLEOTIDE SEQUENCE [LARGE SCALE GENOMIC DNA]</scope>
    <source>
        <strain evidence="3">CCUG 30340</strain>
    </source>
</reference>
<name>A0ABV9QTK5_9GAMM</name>
<dbReference type="RefSeq" id="WP_380019779.1">
    <property type="nucleotide sequence ID" value="NZ_JBHSHD010000006.1"/>
</dbReference>